<name>A0A919BR90_STRFL</name>
<organism evidence="1 2">
    <name type="scientific">Streptomyces filamentosus</name>
    <name type="common">Streptomyces roseosporus</name>
    <dbReference type="NCBI Taxonomy" id="67294"/>
    <lineage>
        <taxon>Bacteria</taxon>
        <taxon>Bacillati</taxon>
        <taxon>Actinomycetota</taxon>
        <taxon>Actinomycetes</taxon>
        <taxon>Kitasatosporales</taxon>
        <taxon>Streptomycetaceae</taxon>
        <taxon>Streptomyces</taxon>
    </lineage>
</organism>
<protein>
    <submittedName>
        <fullName evidence="1">Uncharacterized protein</fullName>
    </submittedName>
</protein>
<sequence length="96" mass="10806">MTAKAGQRWYSLGMLIGGHAPIGNDARYYQRSPQASSEQRDEAWAVMEEAGLTPTSRYPESWTKPWQSECITCGLPRIFTVQQVYDGRSCSHRPPA</sequence>
<reference evidence="1" key="2">
    <citation type="submission" date="2020-09" db="EMBL/GenBank/DDBJ databases">
        <authorList>
            <person name="Sun Q."/>
            <person name="Ohkuma M."/>
        </authorList>
    </citation>
    <scope>NUCLEOTIDE SEQUENCE</scope>
    <source>
        <strain evidence="1">JCM 4122</strain>
    </source>
</reference>
<keyword evidence="2" id="KW-1185">Reference proteome</keyword>
<gene>
    <name evidence="1" type="ORF">GCM10017667_40530</name>
</gene>
<reference evidence="1" key="1">
    <citation type="journal article" date="2014" name="Int. J. Syst. Evol. Microbiol.">
        <title>Complete genome sequence of Corynebacterium casei LMG S-19264T (=DSM 44701T), isolated from a smear-ripened cheese.</title>
        <authorList>
            <consortium name="US DOE Joint Genome Institute (JGI-PGF)"/>
            <person name="Walter F."/>
            <person name="Albersmeier A."/>
            <person name="Kalinowski J."/>
            <person name="Ruckert C."/>
        </authorList>
    </citation>
    <scope>NUCLEOTIDE SEQUENCE</scope>
    <source>
        <strain evidence="1">JCM 4122</strain>
    </source>
</reference>
<dbReference type="EMBL" id="BNBE01000002">
    <property type="protein sequence ID" value="GHG05568.1"/>
    <property type="molecule type" value="Genomic_DNA"/>
</dbReference>
<comment type="caution">
    <text evidence="1">The sequence shown here is derived from an EMBL/GenBank/DDBJ whole genome shotgun (WGS) entry which is preliminary data.</text>
</comment>
<dbReference type="AlphaFoldDB" id="A0A919BR90"/>
<evidence type="ECO:0000313" key="2">
    <source>
        <dbReference type="Proteomes" id="UP000632849"/>
    </source>
</evidence>
<proteinExistence type="predicted"/>
<dbReference type="Proteomes" id="UP000632849">
    <property type="component" value="Unassembled WGS sequence"/>
</dbReference>
<dbReference type="RefSeq" id="WP_190042475.1">
    <property type="nucleotide sequence ID" value="NZ_BNBE01000002.1"/>
</dbReference>
<accession>A0A919BR90</accession>
<evidence type="ECO:0000313" key="1">
    <source>
        <dbReference type="EMBL" id="GHG05568.1"/>
    </source>
</evidence>